<dbReference type="Pfam" id="PF01734">
    <property type="entry name" value="Patatin"/>
    <property type="match status" value="1"/>
</dbReference>
<sequence>MKKKKISLVLGSGGARGYAHIGAIEEIEKHFEIVAISGASMGALIGGLYAAGKLKEYQEWVLGLDAFDVMKLLDFSFDKRGLVGGDRVMKKLRQILGNVKIENLPYDYTAVATDLKRNREIWFQEGDLLEAIRASIAIPSFFTPIEKDGMLLIDGGVLNPLPVAPTMSSPSDLTIAISLLGEGKAPKIKIPKDVKQKVSKLETIVTNVTDKARQIFKDEQEDYHLIDIVDMAIESMQKTLSNYRIGGYPPDILIEIPKSIAGTLDFHKAYEIIEIGRKKTLEVLKDLV</sequence>
<dbReference type="PANTHER" id="PTHR14226">
    <property type="entry name" value="NEUROPATHY TARGET ESTERASE/SWISS CHEESE D.MELANOGASTER"/>
    <property type="match status" value="1"/>
</dbReference>
<dbReference type="PROSITE" id="PS51635">
    <property type="entry name" value="PNPLA"/>
    <property type="match status" value="1"/>
</dbReference>
<name>A0A1W1WSW4_9BACT</name>
<dbReference type="OrthoDB" id="5290098at2"/>
<reference evidence="7" key="1">
    <citation type="submission" date="2017-04" db="EMBL/GenBank/DDBJ databases">
        <authorList>
            <person name="Varghese N."/>
            <person name="Submissions S."/>
        </authorList>
    </citation>
    <scope>NUCLEOTIDE SEQUENCE [LARGE SCALE GENOMIC DNA]</scope>
    <source>
        <strain evidence="7">DSM 16512</strain>
    </source>
</reference>
<evidence type="ECO:0000259" key="5">
    <source>
        <dbReference type="PROSITE" id="PS51635"/>
    </source>
</evidence>
<comment type="caution">
    <text evidence="4">Lacks conserved residue(s) required for the propagation of feature annotation.</text>
</comment>
<keyword evidence="3 4" id="KW-0443">Lipid metabolism</keyword>
<dbReference type="EMBL" id="FWWZ01000001">
    <property type="protein sequence ID" value="SMC09140.1"/>
    <property type="molecule type" value="Genomic_DNA"/>
</dbReference>
<dbReference type="Proteomes" id="UP000192602">
    <property type="component" value="Unassembled WGS sequence"/>
</dbReference>
<dbReference type="InterPro" id="IPR002641">
    <property type="entry name" value="PNPLA_dom"/>
</dbReference>
<evidence type="ECO:0000256" key="4">
    <source>
        <dbReference type="PROSITE-ProRule" id="PRU01161"/>
    </source>
</evidence>
<evidence type="ECO:0000313" key="7">
    <source>
        <dbReference type="Proteomes" id="UP000192602"/>
    </source>
</evidence>
<dbReference type="RefSeq" id="WP_084275385.1">
    <property type="nucleotide sequence ID" value="NZ_AP026671.1"/>
</dbReference>
<evidence type="ECO:0000256" key="2">
    <source>
        <dbReference type="ARBA" id="ARBA00022963"/>
    </source>
</evidence>
<dbReference type="InterPro" id="IPR050301">
    <property type="entry name" value="NTE"/>
</dbReference>
<dbReference type="GO" id="GO:0016787">
    <property type="term" value="F:hydrolase activity"/>
    <property type="evidence" value="ECO:0007669"/>
    <property type="project" value="UniProtKB-UniRule"/>
</dbReference>
<evidence type="ECO:0000313" key="6">
    <source>
        <dbReference type="EMBL" id="SMC09140.1"/>
    </source>
</evidence>
<dbReference type="Gene3D" id="3.40.1090.10">
    <property type="entry name" value="Cytosolic phospholipase A2 catalytic domain"/>
    <property type="match status" value="2"/>
</dbReference>
<evidence type="ECO:0000256" key="1">
    <source>
        <dbReference type="ARBA" id="ARBA00022801"/>
    </source>
</evidence>
<feature type="short sequence motif" description="DGA/G" evidence="4">
    <location>
        <begin position="154"/>
        <end position="156"/>
    </location>
</feature>
<protein>
    <submittedName>
        <fullName evidence="6">NTE family protein</fullName>
    </submittedName>
</protein>
<feature type="short sequence motif" description="GXSXG" evidence="4">
    <location>
        <begin position="38"/>
        <end position="42"/>
    </location>
</feature>
<keyword evidence="2 4" id="KW-0442">Lipid degradation</keyword>
<gene>
    <name evidence="6" type="ORF">SAMN05660197_0942</name>
</gene>
<evidence type="ECO:0000256" key="3">
    <source>
        <dbReference type="ARBA" id="ARBA00023098"/>
    </source>
</evidence>
<proteinExistence type="predicted"/>
<dbReference type="GO" id="GO:0016042">
    <property type="term" value="P:lipid catabolic process"/>
    <property type="evidence" value="ECO:0007669"/>
    <property type="project" value="UniProtKB-UniRule"/>
</dbReference>
<accession>A0A1W1WSW4</accession>
<dbReference type="AlphaFoldDB" id="A0A1W1WSW4"/>
<feature type="domain" description="PNPLA" evidence="5">
    <location>
        <begin position="8"/>
        <end position="167"/>
    </location>
</feature>
<dbReference type="SUPFAM" id="SSF52151">
    <property type="entry name" value="FabD/lysophospholipase-like"/>
    <property type="match status" value="1"/>
</dbReference>
<feature type="active site" description="Nucleophile" evidence="4">
    <location>
        <position position="40"/>
    </location>
</feature>
<dbReference type="STRING" id="1069081.SAMN05660197_0942"/>
<keyword evidence="7" id="KW-1185">Reference proteome</keyword>
<organism evidence="6 7">
    <name type="scientific">Nitratiruptor tergarcus DSM 16512</name>
    <dbReference type="NCBI Taxonomy" id="1069081"/>
    <lineage>
        <taxon>Bacteria</taxon>
        <taxon>Pseudomonadati</taxon>
        <taxon>Campylobacterota</taxon>
        <taxon>Epsilonproteobacteria</taxon>
        <taxon>Nautiliales</taxon>
        <taxon>Nitratiruptoraceae</taxon>
        <taxon>Nitratiruptor</taxon>
    </lineage>
</organism>
<dbReference type="InterPro" id="IPR016035">
    <property type="entry name" value="Acyl_Trfase/lysoPLipase"/>
</dbReference>
<feature type="active site" description="Proton acceptor" evidence="4">
    <location>
        <position position="154"/>
    </location>
</feature>
<keyword evidence="1 4" id="KW-0378">Hydrolase</keyword>
<dbReference type="PANTHER" id="PTHR14226:SF76">
    <property type="entry name" value="NTE FAMILY PROTEIN RSSA"/>
    <property type="match status" value="1"/>
</dbReference>